<dbReference type="GO" id="GO:0045954">
    <property type="term" value="P:positive regulation of natural killer cell mediated cytotoxicity"/>
    <property type="evidence" value="ECO:0007669"/>
    <property type="project" value="Ensembl"/>
</dbReference>
<comment type="similarity">
    <text evidence="3">Belongs to the PI3/PI4-kinase family. Type III PI4K subfamily.</text>
</comment>
<keyword evidence="13" id="KW-0464">Manganese</keyword>
<evidence type="ECO:0000256" key="16">
    <source>
        <dbReference type="ARBA" id="ARBA00059794"/>
    </source>
</evidence>
<evidence type="ECO:0000256" key="1">
    <source>
        <dbReference type="ARBA" id="ARBA00001936"/>
    </source>
</evidence>
<dbReference type="Ensembl" id="ENSBIXT00005029407.1">
    <property type="protein sequence ID" value="ENSBIXP00005017516.1"/>
    <property type="gene ID" value="ENSBIXG00005021196.1"/>
</dbReference>
<evidence type="ECO:0000313" key="23">
    <source>
        <dbReference type="Proteomes" id="UP000429181"/>
    </source>
</evidence>
<evidence type="ECO:0000256" key="18">
    <source>
        <dbReference type="SAM" id="MobiDB-lite"/>
    </source>
</evidence>
<feature type="compositionally biased region" description="Polar residues" evidence="18">
    <location>
        <begin position="156"/>
        <end position="170"/>
    </location>
</feature>
<dbReference type="FunFam" id="1.25.40.70:FF:000003">
    <property type="entry name" value="Phosphatidylinositol 3-kinase catalytic subunit type 3"/>
    <property type="match status" value="1"/>
</dbReference>
<dbReference type="GO" id="GO:0005886">
    <property type="term" value="C:plasma membrane"/>
    <property type="evidence" value="ECO:0007669"/>
    <property type="project" value="Ensembl"/>
</dbReference>
<evidence type="ECO:0000256" key="15">
    <source>
        <dbReference type="ARBA" id="ARBA00023985"/>
    </source>
</evidence>
<dbReference type="GeneTree" id="ENSGT00940000156943"/>
<name>A0A4W2GHN5_BOBOX</name>
<evidence type="ECO:0000256" key="2">
    <source>
        <dbReference type="ARBA" id="ARBA00004214"/>
    </source>
</evidence>
<dbReference type="SUPFAM" id="SSF48371">
    <property type="entry name" value="ARM repeat"/>
    <property type="match status" value="1"/>
</dbReference>
<feature type="region of interest" description="Disordered" evidence="18">
    <location>
        <begin position="446"/>
        <end position="468"/>
    </location>
</feature>
<dbReference type="Proteomes" id="UP000429181">
    <property type="component" value="Chromosome 24"/>
</dbReference>
<dbReference type="PANTHER" id="PTHR10048">
    <property type="entry name" value="PHOSPHATIDYLINOSITOL KINASE"/>
    <property type="match status" value="1"/>
</dbReference>
<evidence type="ECO:0000256" key="17">
    <source>
        <dbReference type="PIRNR" id="PIRNR000587"/>
    </source>
</evidence>
<dbReference type="GO" id="GO:0032465">
    <property type="term" value="P:regulation of cytokinesis"/>
    <property type="evidence" value="ECO:0007669"/>
    <property type="project" value="Ensembl"/>
</dbReference>
<evidence type="ECO:0000259" key="19">
    <source>
        <dbReference type="PROSITE" id="PS50290"/>
    </source>
</evidence>
<evidence type="ECO:0000256" key="9">
    <source>
        <dbReference type="ARBA" id="ARBA00022777"/>
    </source>
</evidence>
<dbReference type="PROSITE" id="PS51545">
    <property type="entry name" value="PIK_HELICAL"/>
    <property type="match status" value="1"/>
</dbReference>
<feature type="domain" description="PI3K/PI4K catalytic" evidence="19">
    <location>
        <begin position="605"/>
        <end position="871"/>
    </location>
</feature>
<dbReference type="InterPro" id="IPR000403">
    <property type="entry name" value="PI3/4_kinase_cat_dom"/>
</dbReference>
<dbReference type="GO" id="GO:0005524">
    <property type="term" value="F:ATP binding"/>
    <property type="evidence" value="ECO:0007669"/>
    <property type="project" value="UniProtKB-UniRule"/>
</dbReference>
<dbReference type="EC" id="2.7.1.137" evidence="4 17"/>
<dbReference type="GO" id="GO:0098982">
    <property type="term" value="C:GABA-ergic synapse"/>
    <property type="evidence" value="ECO:0007669"/>
    <property type="project" value="Ensembl"/>
</dbReference>
<dbReference type="InterPro" id="IPR001263">
    <property type="entry name" value="PI3K_accessory_dom"/>
</dbReference>
<keyword evidence="10 17" id="KW-0067">ATP-binding</keyword>
<dbReference type="GO" id="GO:0044829">
    <property type="term" value="P:host-mediated activation of viral genome replication"/>
    <property type="evidence" value="ECO:0007669"/>
    <property type="project" value="Ensembl"/>
</dbReference>
<proteinExistence type="inferred from homology"/>
<dbReference type="GO" id="GO:0042149">
    <property type="term" value="P:cellular response to glucose starvation"/>
    <property type="evidence" value="ECO:0007669"/>
    <property type="project" value="Ensembl"/>
</dbReference>
<evidence type="ECO:0000256" key="12">
    <source>
        <dbReference type="ARBA" id="ARBA00023098"/>
    </source>
</evidence>
<dbReference type="Pfam" id="PF00454">
    <property type="entry name" value="PI3_PI4_kinase"/>
    <property type="match status" value="1"/>
</dbReference>
<dbReference type="PROSITE" id="PS51547">
    <property type="entry name" value="C2_PI3K"/>
    <property type="match status" value="1"/>
</dbReference>
<gene>
    <name evidence="22" type="primary">PIK3C3</name>
</gene>
<dbReference type="Pfam" id="PF00613">
    <property type="entry name" value="PI3Ka"/>
    <property type="match status" value="1"/>
</dbReference>
<dbReference type="InterPro" id="IPR042236">
    <property type="entry name" value="PI3K_accessory_sf"/>
</dbReference>
<dbReference type="GO" id="GO:0000407">
    <property type="term" value="C:phagophore assembly site"/>
    <property type="evidence" value="ECO:0007669"/>
    <property type="project" value="TreeGrafter"/>
</dbReference>
<dbReference type="GO" id="GO:0034497">
    <property type="term" value="P:protein localization to phagophore assembly site"/>
    <property type="evidence" value="ECO:0007669"/>
    <property type="project" value="Ensembl"/>
</dbReference>
<dbReference type="PROSITE" id="PS00916">
    <property type="entry name" value="PI3_4_KINASE_2"/>
    <property type="match status" value="1"/>
</dbReference>
<dbReference type="FunFam" id="1.10.1070.11:FF:000002">
    <property type="entry name" value="Phosphatidylinositol 3-kinase catalytic subunit type 3"/>
    <property type="match status" value="1"/>
</dbReference>
<comment type="function">
    <text evidence="16">Catalytic subunit of the PI3K complex that mediates formation of phosphatidylinositol 3-phosphate; different complex forms are believed to play a role in multiple membrane trafficking pathways: PI3KC3-C1 is involved in initiation of autophagosomes and PI3KC3-C2 in maturation of autophagosomes and endocytosis. As part of PI3KC3-C1, promotes endoplasmic reticulum membrane curvature formation prior to vesicle budding. Involved in regulation of degradative endocytic trafficking and required for the abscission step in cytokinesis, probably in the context of PI3KC3-C2. Involved in the transport of lysosomal enzyme precursors to lysosomes. Required for transport from early to late endosomes.</text>
</comment>
<dbReference type="InterPro" id="IPR008290">
    <property type="entry name" value="PI3K_Vps34"/>
</dbReference>
<dbReference type="GO" id="GO:0045335">
    <property type="term" value="C:phagocytic vesicle"/>
    <property type="evidence" value="ECO:0007669"/>
    <property type="project" value="Ensembl"/>
</dbReference>
<dbReference type="Gene3D" id="2.60.40.150">
    <property type="entry name" value="C2 domain"/>
    <property type="match status" value="1"/>
</dbReference>
<dbReference type="GO" id="GO:0098845">
    <property type="term" value="C:postsynaptic endosome"/>
    <property type="evidence" value="ECO:0007669"/>
    <property type="project" value="Ensembl"/>
</dbReference>
<dbReference type="Gene3D" id="1.10.1070.11">
    <property type="entry name" value="Phosphatidylinositol 3-/4-kinase, catalytic domain"/>
    <property type="match status" value="1"/>
</dbReference>
<dbReference type="CDD" id="cd08397">
    <property type="entry name" value="C2_PI3K_class_III"/>
    <property type="match status" value="1"/>
</dbReference>
<dbReference type="SUPFAM" id="SSF56112">
    <property type="entry name" value="Protein kinase-like (PK-like)"/>
    <property type="match status" value="1"/>
</dbReference>
<dbReference type="SMART" id="SM00142">
    <property type="entry name" value="PI3K_C2"/>
    <property type="match status" value="1"/>
</dbReference>
<dbReference type="AlphaFoldDB" id="A0A4W2GHN5"/>
<dbReference type="GO" id="GO:0005770">
    <property type="term" value="C:late endosome"/>
    <property type="evidence" value="ECO:0007669"/>
    <property type="project" value="Ensembl"/>
</dbReference>
<keyword evidence="6" id="KW-0132">Cell division</keyword>
<keyword evidence="8 17" id="KW-0547">Nucleotide-binding</keyword>
<organism evidence="22 23">
    <name type="scientific">Bos indicus x Bos taurus</name>
    <name type="common">Hybrid cattle</name>
    <dbReference type="NCBI Taxonomy" id="30522"/>
    <lineage>
        <taxon>Eukaryota</taxon>
        <taxon>Metazoa</taxon>
        <taxon>Chordata</taxon>
        <taxon>Craniata</taxon>
        <taxon>Vertebrata</taxon>
        <taxon>Euteleostomi</taxon>
        <taxon>Mammalia</taxon>
        <taxon>Eutheria</taxon>
        <taxon>Laurasiatheria</taxon>
        <taxon>Artiodactyla</taxon>
        <taxon>Ruminantia</taxon>
        <taxon>Pecora</taxon>
        <taxon>Bovidae</taxon>
        <taxon>Bovinae</taxon>
        <taxon>Bos</taxon>
    </lineage>
</organism>
<evidence type="ECO:0000256" key="7">
    <source>
        <dbReference type="ARBA" id="ARBA00022679"/>
    </source>
</evidence>
<dbReference type="GO" id="GO:0045022">
    <property type="term" value="P:early endosome to late endosome transport"/>
    <property type="evidence" value="ECO:0007669"/>
    <property type="project" value="Ensembl"/>
</dbReference>
<evidence type="ECO:0000259" key="21">
    <source>
        <dbReference type="PROSITE" id="PS51547"/>
    </source>
</evidence>
<feature type="domain" description="PIK helical" evidence="20">
    <location>
        <begin position="283"/>
        <end position="520"/>
    </location>
</feature>
<evidence type="ECO:0000256" key="5">
    <source>
        <dbReference type="ARBA" id="ARBA00019787"/>
    </source>
</evidence>
<dbReference type="GO" id="GO:0098978">
    <property type="term" value="C:glutamatergic synapse"/>
    <property type="evidence" value="ECO:0007669"/>
    <property type="project" value="Ensembl"/>
</dbReference>
<dbReference type="Gene3D" id="1.25.40.70">
    <property type="entry name" value="Phosphatidylinositol 3-kinase, accessory domain (PIK)"/>
    <property type="match status" value="1"/>
</dbReference>
<dbReference type="InterPro" id="IPR015433">
    <property type="entry name" value="PI3/4_kinase"/>
</dbReference>
<dbReference type="GO" id="GO:0016303">
    <property type="term" value="F:1-phosphatidylinositol-3-kinase activity"/>
    <property type="evidence" value="ECO:0007669"/>
    <property type="project" value="UniProtKB-UniRule"/>
</dbReference>
<protein>
    <recommendedName>
        <fullName evidence="5 17">Phosphatidylinositol 3-kinase catalytic subunit type 3</fullName>
        <ecNumber evidence="4 17">2.7.1.137</ecNumber>
    </recommendedName>
</protein>
<dbReference type="FunFam" id="2.60.40.150:FF:000043">
    <property type="entry name" value="Phosphatidylinositol 3-kinase catalytic subunit type 3"/>
    <property type="match status" value="1"/>
</dbReference>
<dbReference type="GO" id="GO:0048488">
    <property type="term" value="P:synaptic vesicle endocytosis"/>
    <property type="evidence" value="ECO:0007669"/>
    <property type="project" value="Ensembl"/>
</dbReference>
<dbReference type="PROSITE" id="PS50290">
    <property type="entry name" value="PI3_4_KINASE_3"/>
    <property type="match status" value="1"/>
</dbReference>
<comment type="cofactor">
    <cofactor evidence="1">
        <name>Mn(2+)</name>
        <dbReference type="ChEBI" id="CHEBI:29035"/>
    </cofactor>
</comment>
<dbReference type="Pfam" id="PF00792">
    <property type="entry name" value="PI3K_C2"/>
    <property type="match status" value="1"/>
</dbReference>
<feature type="domain" description="C2 PI3K-type" evidence="21">
    <location>
        <begin position="35"/>
        <end position="184"/>
    </location>
</feature>
<feature type="region of interest" description="Disordered" evidence="18">
    <location>
        <begin position="149"/>
        <end position="170"/>
    </location>
</feature>
<keyword evidence="14" id="KW-0131">Cell cycle</keyword>
<dbReference type="SMART" id="SM00146">
    <property type="entry name" value="PI3Kc"/>
    <property type="match status" value="1"/>
</dbReference>
<dbReference type="InterPro" id="IPR036940">
    <property type="entry name" value="PI3/4_kinase_cat_sf"/>
</dbReference>
<evidence type="ECO:0000256" key="3">
    <source>
        <dbReference type="ARBA" id="ARBA00006209"/>
    </source>
</evidence>
<dbReference type="InterPro" id="IPR002420">
    <property type="entry name" value="PI3K-type_C2_dom"/>
</dbReference>
<comment type="catalytic activity">
    <reaction evidence="15">
        <text>a 1,2-diacyl-sn-glycero-3-phospho-(1D-myo-inositol) + ATP = a 1,2-diacyl-sn-glycero-3-phospho-(1D-myo-inositol-3-phosphate) + ADP + H(+)</text>
        <dbReference type="Rhea" id="RHEA:12709"/>
        <dbReference type="ChEBI" id="CHEBI:15378"/>
        <dbReference type="ChEBI" id="CHEBI:30616"/>
        <dbReference type="ChEBI" id="CHEBI:57880"/>
        <dbReference type="ChEBI" id="CHEBI:58088"/>
        <dbReference type="ChEBI" id="CHEBI:456216"/>
        <dbReference type="EC" id="2.7.1.137"/>
    </reaction>
    <physiologicalReaction direction="left-to-right" evidence="15">
        <dbReference type="Rhea" id="RHEA:12710"/>
    </physiologicalReaction>
</comment>
<dbReference type="Gene3D" id="3.30.1010.10">
    <property type="entry name" value="Phosphatidylinositol 3-kinase Catalytic Subunit, Chain A, domain 4"/>
    <property type="match status" value="1"/>
</dbReference>
<evidence type="ECO:0000256" key="14">
    <source>
        <dbReference type="ARBA" id="ARBA00023306"/>
    </source>
</evidence>
<dbReference type="GO" id="GO:0005777">
    <property type="term" value="C:peroxisome"/>
    <property type="evidence" value="ECO:0007669"/>
    <property type="project" value="TreeGrafter"/>
</dbReference>
<dbReference type="PIRSF" id="PIRSF000587">
    <property type="entry name" value="PI3K_Vps34"/>
    <property type="match status" value="1"/>
</dbReference>
<dbReference type="GO" id="GO:0097352">
    <property type="term" value="P:autophagosome maturation"/>
    <property type="evidence" value="ECO:0007669"/>
    <property type="project" value="Ensembl"/>
</dbReference>
<evidence type="ECO:0000256" key="8">
    <source>
        <dbReference type="ARBA" id="ARBA00022741"/>
    </source>
</evidence>
<reference evidence="22" key="2">
    <citation type="submission" date="2025-08" db="UniProtKB">
        <authorList>
            <consortium name="Ensembl"/>
        </authorList>
    </citation>
    <scope>IDENTIFICATION</scope>
</reference>
<evidence type="ECO:0000256" key="6">
    <source>
        <dbReference type="ARBA" id="ARBA00022618"/>
    </source>
</evidence>
<dbReference type="GO" id="GO:0051301">
    <property type="term" value="P:cell division"/>
    <property type="evidence" value="ECO:0007669"/>
    <property type="project" value="UniProtKB-KW"/>
</dbReference>
<dbReference type="GO" id="GO:0016241">
    <property type="term" value="P:regulation of macroautophagy"/>
    <property type="evidence" value="ECO:0007669"/>
    <property type="project" value="Ensembl"/>
</dbReference>
<keyword evidence="12" id="KW-0443">Lipid metabolism</keyword>
<dbReference type="GO" id="GO:0030496">
    <property type="term" value="C:midbody"/>
    <property type="evidence" value="ECO:0007669"/>
    <property type="project" value="UniProtKB-SubCell"/>
</dbReference>
<dbReference type="PROSITE" id="PS00915">
    <property type="entry name" value="PI3_4_KINASE_1"/>
    <property type="match status" value="1"/>
</dbReference>
<comment type="subcellular location">
    <subcellularLocation>
        <location evidence="2">Midbody</location>
    </subcellularLocation>
</comment>
<feature type="compositionally biased region" description="Low complexity" evidence="18">
    <location>
        <begin position="423"/>
        <end position="433"/>
    </location>
</feature>
<sequence length="959" mass="109094">MGEAEKFHYVYSCDLDINVQLKIGSLEGKREQKSYKAVLEDPMLKFSGLYQETCSDLYVTCQVFAEGKPLALPVRTSYKAFSTRWNWNEWLKLPVKYPDLPRNAQVALTIWDVYGPGKAVPVGGTTVSLFGKYGMFRQGMHDLKVWPNVEADGSEPTKTPGRTSSTLSEDQMSRLAKLTKAHRQGHMVKVDWLDRLTFREIEMINESEKRSSNFMYLMVEFRCVKCDDKEYGIVYYEKDGDESSPILTSFEIVKVPDPQMSMENLVESKHHKLARSLRSGPSDHDLKPNAATRDQLNIIVSYPPTKQLTYEEQDLVWKFRYYLTNQEKALTKFLKCVNWDLPQEAKQALELLGKWKPMDVEDSLELLSSHYTNPTVRRYAVARLRQADDEDLLMYLLQLVQALKYENFDDIKNGLEPTKKDSQGSVSESVSNSGINSAEIDSSQIITSPLPPVSSPPSASKTKESSDGENLEQDLCTFLISRACKNSTLANYLYWYVIVECEDQDTQQRDPKTHEMYLNVMRRFSQALLKGDKSVRVMRSLLAAQQTFVDRLVHLMKAVQRESGNRKKKNERLQALLGDNEKMNLSDVELIPLPLEPQVKIRGIIPETATLFKSALMPAQLFFKTEDGGKYPVIFKHGDDLRQDQLILQIISLMDKLLRKENLDLKLTPYKVLATSTKHGFMQFIQSVPVAEVLDTEGSIQNFFRKYAPSENGPNGISAEVMDTYVKSCAGYCVITYILGVGDRHLDNLLLTKTGKLFHIDFGYILGRDPKPLPPPMKLNKEMVEGMGGTQSEQYQEFRKQCYTAFLHLRRYSNLILNLFSLMVDANIPDIALEPDKTVKKVQDKFRLDLSDEEAVHYMQSLIDESVHALFAAVVEQIHKFAQVLKGTRDTKQGLSESEVTQSCPTLCDPVDCSPPGSSDHGILQARILEWVAISFSRGSSRPRDRTRVSCIGGRRFNL</sequence>
<dbReference type="InterPro" id="IPR035892">
    <property type="entry name" value="C2_domain_sf"/>
</dbReference>
<dbReference type="InterPro" id="IPR016024">
    <property type="entry name" value="ARM-type_fold"/>
</dbReference>
<dbReference type="SMART" id="SM00145">
    <property type="entry name" value="PI3Ka"/>
    <property type="match status" value="1"/>
</dbReference>
<dbReference type="GO" id="GO:0044754">
    <property type="term" value="C:autolysosome"/>
    <property type="evidence" value="ECO:0007669"/>
    <property type="project" value="Ensembl"/>
</dbReference>
<keyword evidence="11" id="KW-0072">Autophagy</keyword>
<dbReference type="InterPro" id="IPR057756">
    <property type="entry name" value="PI3-kinase_type3/VPS34_cat"/>
</dbReference>
<dbReference type="PANTHER" id="PTHR10048:SF7">
    <property type="entry name" value="PHOSPHATIDYLINOSITOL 3-KINASE CATALYTIC SUBUNIT TYPE 3"/>
    <property type="match status" value="1"/>
</dbReference>
<evidence type="ECO:0000256" key="4">
    <source>
        <dbReference type="ARBA" id="ARBA00012073"/>
    </source>
</evidence>
<dbReference type="GO" id="GO:0004672">
    <property type="term" value="F:protein kinase activity"/>
    <property type="evidence" value="ECO:0007669"/>
    <property type="project" value="Ensembl"/>
</dbReference>
<dbReference type="GO" id="GO:0034272">
    <property type="term" value="C:phosphatidylinositol 3-kinase complex, class III, type II"/>
    <property type="evidence" value="ECO:0007669"/>
    <property type="project" value="TreeGrafter"/>
</dbReference>
<dbReference type="InterPro" id="IPR011009">
    <property type="entry name" value="Kinase-like_dom_sf"/>
</dbReference>
<dbReference type="GO" id="GO:0034271">
    <property type="term" value="C:phosphatidylinositol 3-kinase complex, class III, type I"/>
    <property type="evidence" value="ECO:0007669"/>
    <property type="project" value="TreeGrafter"/>
</dbReference>
<evidence type="ECO:0000256" key="10">
    <source>
        <dbReference type="ARBA" id="ARBA00022840"/>
    </source>
</evidence>
<accession>A0A4W2GHN5</accession>
<dbReference type="CDD" id="cd00896">
    <property type="entry name" value="PI3Kc_III"/>
    <property type="match status" value="1"/>
</dbReference>
<dbReference type="SUPFAM" id="SSF49562">
    <property type="entry name" value="C2 domain (Calcium/lipid-binding domain, CaLB)"/>
    <property type="match status" value="1"/>
</dbReference>
<keyword evidence="7 17" id="KW-0808">Transferase</keyword>
<dbReference type="GO" id="GO:0048015">
    <property type="term" value="P:phosphatidylinositol-mediated signaling"/>
    <property type="evidence" value="ECO:0007669"/>
    <property type="project" value="TreeGrafter"/>
</dbReference>
<dbReference type="GO" id="GO:0060333">
    <property type="term" value="P:type II interferon-mediated signaling pathway"/>
    <property type="evidence" value="ECO:0007669"/>
    <property type="project" value="Ensembl"/>
</dbReference>
<evidence type="ECO:0000256" key="13">
    <source>
        <dbReference type="ARBA" id="ARBA00023211"/>
    </source>
</evidence>
<feature type="region of interest" description="Disordered" evidence="18">
    <location>
        <begin position="414"/>
        <end position="433"/>
    </location>
</feature>
<dbReference type="FunFam" id="3.30.1010.10:FF:000002">
    <property type="entry name" value="Phosphatidylinositol 3-kinase catalytic subunit type 3"/>
    <property type="match status" value="1"/>
</dbReference>
<evidence type="ECO:0000256" key="11">
    <source>
        <dbReference type="ARBA" id="ARBA00023006"/>
    </source>
</evidence>
<dbReference type="GO" id="GO:0070102">
    <property type="term" value="P:interleukin-6-mediated signaling pathway"/>
    <property type="evidence" value="ECO:0007669"/>
    <property type="project" value="Ensembl"/>
</dbReference>
<dbReference type="GO" id="GO:0098830">
    <property type="term" value="C:presynaptic endosome"/>
    <property type="evidence" value="ECO:0007669"/>
    <property type="project" value="Ensembl"/>
</dbReference>
<evidence type="ECO:0000313" key="22">
    <source>
        <dbReference type="Ensembl" id="ENSBIXP00005017516.1"/>
    </source>
</evidence>
<evidence type="ECO:0000259" key="20">
    <source>
        <dbReference type="PROSITE" id="PS51545"/>
    </source>
</evidence>
<dbReference type="CDD" id="cd00870">
    <property type="entry name" value="PI3Ka_III"/>
    <property type="match status" value="1"/>
</dbReference>
<dbReference type="InterPro" id="IPR018936">
    <property type="entry name" value="PI3/4_kinase_CS"/>
</dbReference>
<keyword evidence="9 17" id="KW-0418">Kinase</keyword>
<reference evidence="22 23" key="1">
    <citation type="submission" date="2018-11" db="EMBL/GenBank/DDBJ databases">
        <title>Haplotype-resolved cattle genomes.</title>
        <authorList>
            <person name="Low W.Y."/>
            <person name="Tearle R."/>
            <person name="Bickhart D.M."/>
            <person name="Rosen B.D."/>
            <person name="Koren S."/>
            <person name="Rhie A."/>
            <person name="Hiendleder S."/>
            <person name="Phillippy A.M."/>
            <person name="Smith T.P.L."/>
            <person name="Williams J.L."/>
        </authorList>
    </citation>
    <scope>NUCLEOTIDE SEQUENCE [LARGE SCALE GENOMIC DNA]</scope>
</reference>